<evidence type="ECO:0000256" key="1">
    <source>
        <dbReference type="ARBA" id="ARBA00023015"/>
    </source>
</evidence>
<dbReference type="Gene3D" id="1.10.10.60">
    <property type="entry name" value="Homeodomain-like"/>
    <property type="match status" value="1"/>
</dbReference>
<dbReference type="Proteomes" id="UP000289775">
    <property type="component" value="Unassembled WGS sequence"/>
</dbReference>
<evidence type="ECO:0000313" key="5">
    <source>
        <dbReference type="EMBL" id="RYJ45583.1"/>
    </source>
</evidence>
<dbReference type="Pfam" id="PF12833">
    <property type="entry name" value="HTH_18"/>
    <property type="match status" value="1"/>
</dbReference>
<dbReference type="SUPFAM" id="SSF46689">
    <property type="entry name" value="Homeodomain-like"/>
    <property type="match status" value="1"/>
</dbReference>
<dbReference type="RefSeq" id="WP_129749357.1">
    <property type="nucleotide sequence ID" value="NZ_JUIW01000001.1"/>
</dbReference>
<keyword evidence="1" id="KW-0805">Transcription regulation</keyword>
<dbReference type="GO" id="GO:0003700">
    <property type="term" value="F:DNA-binding transcription factor activity"/>
    <property type="evidence" value="ECO:0007669"/>
    <property type="project" value="InterPro"/>
</dbReference>
<name>A0A444WI93_9FLAO</name>
<evidence type="ECO:0000313" key="6">
    <source>
        <dbReference type="Proteomes" id="UP000289775"/>
    </source>
</evidence>
<dbReference type="InterPro" id="IPR020449">
    <property type="entry name" value="Tscrpt_reg_AraC-type_HTH"/>
</dbReference>
<dbReference type="InterPro" id="IPR009057">
    <property type="entry name" value="Homeodomain-like_sf"/>
</dbReference>
<keyword evidence="3" id="KW-0804">Transcription</keyword>
<dbReference type="EMBL" id="JUIW01000001">
    <property type="protein sequence ID" value="RYJ45583.1"/>
    <property type="molecule type" value="Genomic_DNA"/>
</dbReference>
<keyword evidence="6" id="KW-1185">Reference proteome</keyword>
<protein>
    <submittedName>
        <fullName evidence="5">Transcriptional regulator, AraC family</fullName>
    </submittedName>
</protein>
<dbReference type="PRINTS" id="PR00032">
    <property type="entry name" value="HTHARAC"/>
</dbReference>
<dbReference type="InterPro" id="IPR018060">
    <property type="entry name" value="HTH_AraC"/>
</dbReference>
<gene>
    <name evidence="5" type="ORF">NU09_0175</name>
</gene>
<reference evidence="5 6" key="1">
    <citation type="submission" date="2014-12" db="EMBL/GenBank/DDBJ databases">
        <title>Genome sequence of Flavobacterium beibuense RSKm HC5.</title>
        <authorList>
            <person name="Kim J.F."/>
            <person name="Song J.Y."/>
            <person name="Kwak M.-J."/>
            <person name="Lee S.-W."/>
        </authorList>
    </citation>
    <scope>NUCLEOTIDE SEQUENCE [LARGE SCALE GENOMIC DNA]</scope>
    <source>
        <strain evidence="5 6">RSKm HC5</strain>
    </source>
</reference>
<organism evidence="5 6">
    <name type="scientific">Flavobacterium beibuense</name>
    <dbReference type="NCBI Taxonomy" id="657326"/>
    <lineage>
        <taxon>Bacteria</taxon>
        <taxon>Pseudomonadati</taxon>
        <taxon>Bacteroidota</taxon>
        <taxon>Flavobacteriia</taxon>
        <taxon>Flavobacteriales</taxon>
        <taxon>Flavobacteriaceae</taxon>
        <taxon>Flavobacterium</taxon>
    </lineage>
</organism>
<evidence type="ECO:0000256" key="2">
    <source>
        <dbReference type="ARBA" id="ARBA00023125"/>
    </source>
</evidence>
<evidence type="ECO:0000259" key="4">
    <source>
        <dbReference type="PROSITE" id="PS01124"/>
    </source>
</evidence>
<accession>A0A444WI93</accession>
<proteinExistence type="predicted"/>
<comment type="caution">
    <text evidence="5">The sequence shown here is derived from an EMBL/GenBank/DDBJ whole genome shotgun (WGS) entry which is preliminary data.</text>
</comment>
<dbReference type="GO" id="GO:0043565">
    <property type="term" value="F:sequence-specific DNA binding"/>
    <property type="evidence" value="ECO:0007669"/>
    <property type="project" value="InterPro"/>
</dbReference>
<dbReference type="PANTHER" id="PTHR43280:SF32">
    <property type="entry name" value="TRANSCRIPTIONAL REGULATORY PROTEIN"/>
    <property type="match status" value="1"/>
</dbReference>
<keyword evidence="2" id="KW-0238">DNA-binding</keyword>
<dbReference type="SMART" id="SM00342">
    <property type="entry name" value="HTH_ARAC"/>
    <property type="match status" value="1"/>
</dbReference>
<sequence length="295" mass="34550">MIKQITLDKNIYPYGFAAFYVTPEKSEVLNNSCRGDFYTLFFVKSGEVNLQIDTNNINIKRGECAFIGINQVFKIQTPSTFQVLVLRFEESFYCRHDIDINFLNSCKFFDNSTKLFKYKLDIPTQIILEQHYKALSEQCIQPFNELTYLITHNSVERLLLYCQRESLLNNLESYNQNANPDNELANSFRQLVKENFKKQKQLGFYTDELNTSTKKLTEVTKSIYGISPKKLITDQTILEAKRLLLHSSMNIKEIAFELNFEEPSNFIRFFSKCVGMSPKEYRDYSKQHNALLPEL</sequence>
<dbReference type="PANTHER" id="PTHR43280">
    <property type="entry name" value="ARAC-FAMILY TRANSCRIPTIONAL REGULATOR"/>
    <property type="match status" value="1"/>
</dbReference>
<dbReference type="PROSITE" id="PS01124">
    <property type="entry name" value="HTH_ARAC_FAMILY_2"/>
    <property type="match status" value="1"/>
</dbReference>
<dbReference type="OrthoDB" id="2666928at2"/>
<dbReference type="AlphaFoldDB" id="A0A444WI93"/>
<evidence type="ECO:0000256" key="3">
    <source>
        <dbReference type="ARBA" id="ARBA00023163"/>
    </source>
</evidence>
<feature type="domain" description="HTH araC/xylS-type" evidence="4">
    <location>
        <begin position="186"/>
        <end position="284"/>
    </location>
</feature>